<dbReference type="PATRIC" id="fig|163011.3.peg.3022"/>
<reference evidence="3" key="2">
    <citation type="submission" date="2016-10" db="EMBL/GenBank/DDBJ databases">
        <authorList>
            <person name="Varghese N."/>
            <person name="Submissions S."/>
        </authorList>
    </citation>
    <scope>NUCLEOTIDE SEQUENCE [LARGE SCALE GENOMIC DNA]</scope>
    <source>
        <strain evidence="3">BS3782</strain>
    </source>
</reference>
<dbReference type="EMBL" id="LT629746">
    <property type="protein sequence ID" value="SDT48927.1"/>
    <property type="molecule type" value="Genomic_DNA"/>
</dbReference>
<dbReference type="PANTHER" id="PTHR37285:SF5">
    <property type="entry name" value="SPORE WALL MATURATION PROTEIN DIT1"/>
    <property type="match status" value="1"/>
</dbReference>
<dbReference type="Proteomes" id="UP000434925">
    <property type="component" value="Unassembled WGS sequence"/>
</dbReference>
<evidence type="ECO:0000313" key="2">
    <source>
        <dbReference type="EMBL" id="SDT48927.1"/>
    </source>
</evidence>
<protein>
    <submittedName>
        <fullName evidence="1">L-tyrosine/L-tryptophan isonitrile synthase family protein</fullName>
    </submittedName>
    <submittedName>
        <fullName evidence="2">Pyoverdine/dityrosine biosynthesis protein Dit1</fullName>
    </submittedName>
</protein>
<sequence>MQGSNTVAQQVCGQLVHEHQNIAHMNIARQILECLFRRRSLAPGQDHELSLQVLQPHLAKVVQAIESGRQIEMVLPAFPGKSPSRKKTLSHLPDLAEHHAIDELHRLCKEIQEIYAPGALIHICSDGYVFSDLVHVPDADVKAYTDAIQDYAEQHYSGTFAHFDLRDAYPPLDCLDAMREEMMIEHGQSLVLLQQRFKDDPHMMLMYCGIHRFLSEDYSGLKVFAGMSLNAVKKVAKPASQRVIQRSEAWSALLQARYPHCLRLSIHPQLAVSTKIGIRLVPTSDLWRTPWHSVAIKRRGVVTLEKRSNVDERYHRLVFRKGRPCHYASAQ</sequence>
<dbReference type="Proteomes" id="UP000182814">
    <property type="component" value="Chromosome I"/>
</dbReference>
<organism evidence="2 3">
    <name type="scientific">Pseudomonas lini</name>
    <dbReference type="NCBI Taxonomy" id="163011"/>
    <lineage>
        <taxon>Bacteria</taxon>
        <taxon>Pseudomonadati</taxon>
        <taxon>Pseudomonadota</taxon>
        <taxon>Gammaproteobacteria</taxon>
        <taxon>Pseudomonadales</taxon>
        <taxon>Pseudomonadaceae</taxon>
        <taxon>Pseudomonas</taxon>
    </lineage>
</organism>
<reference evidence="1 4" key="3">
    <citation type="submission" date="2019-09" db="EMBL/GenBank/DDBJ databases">
        <title>Draft genome sequences of 48 bacterial type strains from the CCUG.</title>
        <authorList>
            <person name="Tunovic T."/>
            <person name="Pineiro-Iglesias B."/>
            <person name="Unosson C."/>
            <person name="Inganas E."/>
            <person name="Ohlen M."/>
            <person name="Cardew S."/>
            <person name="Jensie-Markopoulos S."/>
            <person name="Salva-Serra F."/>
            <person name="Jaen-Luchoro D."/>
            <person name="Karlsson R."/>
            <person name="Svensson-Stadler L."/>
            <person name="Chun J."/>
            <person name="Moore E."/>
        </authorList>
    </citation>
    <scope>NUCLEOTIDE SEQUENCE [LARGE SCALE GENOMIC DNA]</scope>
    <source>
        <strain evidence="1 4">CCUG 51522</strain>
    </source>
</reference>
<proteinExistence type="predicted"/>
<gene>
    <name evidence="1" type="ORF">F7R14_16985</name>
    <name evidence="2" type="ORF">SAMN04490191_4724</name>
</gene>
<dbReference type="AlphaFoldDB" id="A0A0J6H813"/>
<name>A0A0J6H813_9PSED</name>
<dbReference type="EMBL" id="VZPO01000006">
    <property type="protein sequence ID" value="KAB0503455.1"/>
    <property type="molecule type" value="Genomic_DNA"/>
</dbReference>
<dbReference type="PANTHER" id="PTHR37285">
    <property type="entry name" value="SPORE WALL MATURATION PROTEIN DIT1"/>
    <property type="match status" value="1"/>
</dbReference>
<accession>A0A0J6H813</accession>
<keyword evidence="3" id="KW-1185">Reference proteome</keyword>
<dbReference type="RefSeq" id="WP_048394802.1">
    <property type="nucleotide sequence ID" value="NZ_JYLB01000003.1"/>
</dbReference>
<reference evidence="2" key="1">
    <citation type="submission" date="2016-10" db="EMBL/GenBank/DDBJ databases">
        <authorList>
            <person name="de Groot N.N."/>
        </authorList>
    </citation>
    <scope>NUCLEOTIDE SEQUENCE [LARGE SCALE GENOMIC DNA]</scope>
    <source>
        <strain evidence="2">BS3782</strain>
    </source>
</reference>
<dbReference type="InterPro" id="IPR007817">
    <property type="entry name" value="Isocyanide_synthase_DIT1"/>
</dbReference>
<evidence type="ECO:0000313" key="3">
    <source>
        <dbReference type="Proteomes" id="UP000182814"/>
    </source>
</evidence>
<evidence type="ECO:0000313" key="4">
    <source>
        <dbReference type="Proteomes" id="UP000434925"/>
    </source>
</evidence>
<dbReference type="Pfam" id="PF05141">
    <property type="entry name" value="DIT1_PvcA"/>
    <property type="match status" value="1"/>
</dbReference>
<evidence type="ECO:0000313" key="1">
    <source>
        <dbReference type="EMBL" id="KAB0503455.1"/>
    </source>
</evidence>